<dbReference type="InterPro" id="IPR029063">
    <property type="entry name" value="SAM-dependent_MTases_sf"/>
</dbReference>
<evidence type="ECO:0000256" key="1">
    <source>
        <dbReference type="ARBA" id="ARBA00022603"/>
    </source>
</evidence>
<organism evidence="5 6">
    <name type="scientific">Goodfellowiella coeruleoviolacea</name>
    <dbReference type="NCBI Taxonomy" id="334858"/>
    <lineage>
        <taxon>Bacteria</taxon>
        <taxon>Bacillati</taxon>
        <taxon>Actinomycetota</taxon>
        <taxon>Actinomycetes</taxon>
        <taxon>Pseudonocardiales</taxon>
        <taxon>Pseudonocardiaceae</taxon>
        <taxon>Goodfellowiella</taxon>
    </lineage>
</organism>
<dbReference type="EMBL" id="JAMTCK010000014">
    <property type="protein sequence ID" value="MCP2168588.1"/>
    <property type="molecule type" value="Genomic_DNA"/>
</dbReference>
<evidence type="ECO:0000256" key="2">
    <source>
        <dbReference type="ARBA" id="ARBA00022679"/>
    </source>
</evidence>
<dbReference type="Pfam" id="PF13649">
    <property type="entry name" value="Methyltransf_25"/>
    <property type="match status" value="1"/>
</dbReference>
<dbReference type="Gene3D" id="3.40.50.150">
    <property type="entry name" value="Vaccinia Virus protein VP39"/>
    <property type="match status" value="1"/>
</dbReference>
<proteinExistence type="predicted"/>
<evidence type="ECO:0000259" key="4">
    <source>
        <dbReference type="Pfam" id="PF13649"/>
    </source>
</evidence>
<dbReference type="RefSeq" id="WP_253776571.1">
    <property type="nucleotide sequence ID" value="NZ_JAMTCK010000014.1"/>
</dbReference>
<dbReference type="GO" id="GO:0032259">
    <property type="term" value="P:methylation"/>
    <property type="evidence" value="ECO:0007669"/>
    <property type="project" value="UniProtKB-KW"/>
</dbReference>
<dbReference type="Proteomes" id="UP001206128">
    <property type="component" value="Unassembled WGS sequence"/>
</dbReference>
<keyword evidence="6" id="KW-1185">Reference proteome</keyword>
<dbReference type="InterPro" id="IPR041698">
    <property type="entry name" value="Methyltransf_25"/>
</dbReference>
<gene>
    <name evidence="5" type="ORF">LX83_005466</name>
</gene>
<evidence type="ECO:0000313" key="5">
    <source>
        <dbReference type="EMBL" id="MCP2168588.1"/>
    </source>
</evidence>
<dbReference type="Gene3D" id="2.20.25.570">
    <property type="match status" value="1"/>
</dbReference>
<feature type="domain" description="Methyltransferase" evidence="4">
    <location>
        <begin position="42"/>
        <end position="134"/>
    </location>
</feature>
<sequence>MQGYQQSTYGDRIADSYDQLHGNWSPTDTVDTVVELADGGPVLELGVGTGRVALPLARRGVKVTGVDVSEPMLAQLREKDPDGLVETVLGDFIDMPVRGRFKVVLVVNSLLQLAGADTQRLCLRNIARHLAPDGVLVLEEANPAAFTRSGLEVLRITSDELHLLAAQYDPVHQHYFAQHVVLRDGQTRLHPMALRLTSTCELDLMCEAAGLRLVGRWGDWARTRPFLAGDRSHISLYRPVEA</sequence>
<evidence type="ECO:0000256" key="3">
    <source>
        <dbReference type="ARBA" id="ARBA00022691"/>
    </source>
</evidence>
<dbReference type="GO" id="GO:0008168">
    <property type="term" value="F:methyltransferase activity"/>
    <property type="evidence" value="ECO:0007669"/>
    <property type="project" value="UniProtKB-KW"/>
</dbReference>
<keyword evidence="3" id="KW-0949">S-adenosyl-L-methionine</keyword>
<keyword evidence="1 5" id="KW-0489">Methyltransferase</keyword>
<evidence type="ECO:0000313" key="6">
    <source>
        <dbReference type="Proteomes" id="UP001206128"/>
    </source>
</evidence>
<reference evidence="5" key="1">
    <citation type="submission" date="2022-06" db="EMBL/GenBank/DDBJ databases">
        <title>Genomic Encyclopedia of Archaeal and Bacterial Type Strains, Phase II (KMG-II): from individual species to whole genera.</title>
        <authorList>
            <person name="Goeker M."/>
        </authorList>
    </citation>
    <scope>NUCLEOTIDE SEQUENCE</scope>
    <source>
        <strain evidence="5">DSM 43935</strain>
    </source>
</reference>
<dbReference type="PANTHER" id="PTHR43464">
    <property type="entry name" value="METHYLTRANSFERASE"/>
    <property type="match status" value="1"/>
</dbReference>
<name>A0AAE3GJA2_9PSEU</name>
<dbReference type="SUPFAM" id="SSF53335">
    <property type="entry name" value="S-adenosyl-L-methionine-dependent methyltransferases"/>
    <property type="match status" value="1"/>
</dbReference>
<keyword evidence="2" id="KW-0808">Transferase</keyword>
<accession>A0AAE3GJA2</accession>
<dbReference type="AlphaFoldDB" id="A0AAE3GJA2"/>
<dbReference type="PANTHER" id="PTHR43464:SF19">
    <property type="entry name" value="UBIQUINONE BIOSYNTHESIS O-METHYLTRANSFERASE, MITOCHONDRIAL"/>
    <property type="match status" value="1"/>
</dbReference>
<protein>
    <submittedName>
        <fullName evidence="5">Methyltransferase domain-containing protein</fullName>
    </submittedName>
</protein>
<comment type="caution">
    <text evidence="5">The sequence shown here is derived from an EMBL/GenBank/DDBJ whole genome shotgun (WGS) entry which is preliminary data.</text>
</comment>
<dbReference type="CDD" id="cd02440">
    <property type="entry name" value="AdoMet_MTases"/>
    <property type="match status" value="1"/>
</dbReference>